<comment type="similarity">
    <text evidence="1">Belongs to the ustYa family.</text>
</comment>
<comment type="caution">
    <text evidence="3">The sequence shown here is derived from an EMBL/GenBank/DDBJ whole genome shotgun (WGS) entry which is preliminary data.</text>
</comment>
<dbReference type="PANTHER" id="PTHR33365">
    <property type="entry name" value="YALI0B05434P"/>
    <property type="match status" value="1"/>
</dbReference>
<organism evidence="3 4">
    <name type="scientific">Xylaria arbuscula</name>
    <dbReference type="NCBI Taxonomy" id="114810"/>
    <lineage>
        <taxon>Eukaryota</taxon>
        <taxon>Fungi</taxon>
        <taxon>Dikarya</taxon>
        <taxon>Ascomycota</taxon>
        <taxon>Pezizomycotina</taxon>
        <taxon>Sordariomycetes</taxon>
        <taxon>Xylariomycetidae</taxon>
        <taxon>Xylariales</taxon>
        <taxon>Xylariaceae</taxon>
        <taxon>Xylaria</taxon>
    </lineage>
</organism>
<dbReference type="EMBL" id="JANPWZ010000388">
    <property type="protein sequence ID" value="KAJ3577338.1"/>
    <property type="molecule type" value="Genomic_DNA"/>
</dbReference>
<feature type="compositionally biased region" description="Basic and acidic residues" evidence="2">
    <location>
        <begin position="20"/>
        <end position="43"/>
    </location>
</feature>
<dbReference type="GO" id="GO:0043386">
    <property type="term" value="P:mycotoxin biosynthetic process"/>
    <property type="evidence" value="ECO:0007669"/>
    <property type="project" value="InterPro"/>
</dbReference>
<dbReference type="Pfam" id="PF11807">
    <property type="entry name" value="UstYa"/>
    <property type="match status" value="1"/>
</dbReference>
<keyword evidence="4" id="KW-1185">Reference proteome</keyword>
<evidence type="ECO:0000256" key="1">
    <source>
        <dbReference type="ARBA" id="ARBA00035112"/>
    </source>
</evidence>
<evidence type="ECO:0000313" key="4">
    <source>
        <dbReference type="Proteomes" id="UP001148614"/>
    </source>
</evidence>
<reference evidence="3" key="1">
    <citation type="submission" date="2022-07" db="EMBL/GenBank/DDBJ databases">
        <title>Genome Sequence of Xylaria arbuscula.</title>
        <authorList>
            <person name="Buettner E."/>
        </authorList>
    </citation>
    <scope>NUCLEOTIDE SEQUENCE</scope>
    <source>
        <strain evidence="3">VT107</strain>
    </source>
</reference>
<dbReference type="Proteomes" id="UP001148614">
    <property type="component" value="Unassembled WGS sequence"/>
</dbReference>
<feature type="region of interest" description="Disordered" evidence="2">
    <location>
        <begin position="1"/>
        <end position="51"/>
    </location>
</feature>
<dbReference type="VEuPathDB" id="FungiDB:F4678DRAFT_451607"/>
<sequence>MPSFSWKRTSMDENTLATEDIPRYEKLLQAEVESNREDADKDPSSPPALDNFMPQWGPQLNKQLPLDANGSIMRQNPSEEVNQYWSHVTDVGMLEISREQTSKTWKKTRTTRFDDDERYIAIIDGVHLLHCFNAMRKSLFHNYPIYFPDGYPESYGAHLSHCQETLAHWLMCQPSLEFITFGWYEKREPPFPDFDVMRKCVDFGQILDWQDEHRIKNLTKPMFDALRPDPSLPRREAPIMYDEILGHTWDGFFDMTEELAKHLYD</sequence>
<evidence type="ECO:0000313" key="3">
    <source>
        <dbReference type="EMBL" id="KAJ3577338.1"/>
    </source>
</evidence>
<feature type="compositionally biased region" description="Polar residues" evidence="2">
    <location>
        <begin position="1"/>
        <end position="17"/>
    </location>
</feature>
<accession>A0A9W8NHP8</accession>
<evidence type="ECO:0000256" key="2">
    <source>
        <dbReference type="SAM" id="MobiDB-lite"/>
    </source>
</evidence>
<proteinExistence type="inferred from homology"/>
<dbReference type="AlphaFoldDB" id="A0A9W8NHP8"/>
<protein>
    <submittedName>
        <fullName evidence="3">Uncharacterized protein</fullName>
    </submittedName>
</protein>
<dbReference type="InterPro" id="IPR021765">
    <property type="entry name" value="UstYa-like"/>
</dbReference>
<dbReference type="PANTHER" id="PTHR33365:SF14">
    <property type="entry name" value="TAT PATHWAY SIGNAL SEQUENCE"/>
    <property type="match status" value="1"/>
</dbReference>
<name>A0A9W8NHP8_9PEZI</name>
<gene>
    <name evidence="3" type="ORF">NPX13_g3229</name>
</gene>